<dbReference type="InterPro" id="IPR035421">
    <property type="entry name" value="Terminase_6C"/>
</dbReference>
<name>A0A9N8D8T2_PRORE</name>
<dbReference type="AlphaFoldDB" id="A0A9N8D8T2"/>
<organism evidence="4 5">
    <name type="scientific">Providencia rettgeri</name>
    <dbReference type="NCBI Taxonomy" id="587"/>
    <lineage>
        <taxon>Bacteria</taxon>
        <taxon>Pseudomonadati</taxon>
        <taxon>Pseudomonadota</taxon>
        <taxon>Gammaproteobacteria</taxon>
        <taxon>Enterobacterales</taxon>
        <taxon>Morganellaceae</taxon>
        <taxon>Providencia</taxon>
    </lineage>
</organism>
<evidence type="ECO:0000256" key="1">
    <source>
        <dbReference type="ARBA" id="ARBA00022612"/>
    </source>
</evidence>
<dbReference type="EMBL" id="CAHPSF010000015">
    <property type="protein sequence ID" value="CAB5715049.1"/>
    <property type="molecule type" value="Genomic_DNA"/>
</dbReference>
<dbReference type="SUPFAM" id="SSF46689">
    <property type="entry name" value="Homeodomain-like"/>
    <property type="match status" value="1"/>
</dbReference>
<accession>A0A9N8D8T2</accession>
<sequence length="574" mass="65610">MMKTDIDPRQEAKDLYWQAYSVSQIAKRLGLSIHTIYSWRRRDKWDEVSPIHRVADQIHVKVLRLMAKETMTAHDFKTVDFFNRQLDRIERLELKKQMAVNTKTKAPKNHFTPEQIEKLKTLVLDSLFEYQRQWWEERTQRNRFILKSRQIGATWYFAREALLTALETGNNQIFLSASRAQAFQFKRFIQLLARQVGVELKGGDEIILSNGAILFFLGTAAATAQSYTGDLYFDEVFWVSRFLELRKVASAMATQTGLRRTYFSTPSSEDHEAYEFWTGDFYNKGKPEKERKIIELSHKILKLGHYCGDSMWRQIVNIHDAIARGLNRVNLDEIEEENPPDDFRNLYECEFVKNGERAFSYDALIDCGVDGYNSDVWPDWKPYAPRPLGNRPVWVGADPTGTGDNGDGLGLVIASPPAVSGGKFRIIETIQLRGMAFEKQAEEIKRITQRYNVQSITIDGTGGTGAAVHELVVKFFPAANLLNYSAPLKRMMIMKMLMLIRNGRFEYDAGLHKPLITSFMTIKKVQTQGGIITYESSRVRGIDHGDLAWAAMNIFSNEAISSETGGAGAQVMEF</sequence>
<keyword evidence="1" id="KW-1188">Viral release from host cell</keyword>
<evidence type="ECO:0000259" key="3">
    <source>
        <dbReference type="Pfam" id="PF17289"/>
    </source>
</evidence>
<feature type="domain" description="Terminase ATPase subunit N-terminal" evidence="2">
    <location>
        <begin position="7"/>
        <end position="60"/>
    </location>
</feature>
<comment type="caution">
    <text evidence="4">The sequence shown here is derived from an EMBL/GenBank/DDBJ whole genome shotgun (WGS) entry which is preliminary data.</text>
</comment>
<evidence type="ECO:0000259" key="2">
    <source>
        <dbReference type="Pfam" id="PF06056"/>
    </source>
</evidence>
<dbReference type="Pfam" id="PF17289">
    <property type="entry name" value="Terminase_6C"/>
    <property type="match status" value="1"/>
</dbReference>
<dbReference type="InterPro" id="IPR027417">
    <property type="entry name" value="P-loop_NTPase"/>
</dbReference>
<dbReference type="Proteomes" id="UP000834611">
    <property type="component" value="Unassembled WGS sequence"/>
</dbReference>
<proteinExistence type="predicted"/>
<evidence type="ECO:0000313" key="5">
    <source>
        <dbReference type="Proteomes" id="UP000834611"/>
    </source>
</evidence>
<reference evidence="4" key="1">
    <citation type="submission" date="2020-05" db="EMBL/GenBank/DDBJ databases">
        <authorList>
            <person name="Delgado-Blas J."/>
        </authorList>
    </citation>
    <scope>NUCLEOTIDE SEQUENCE</scope>
    <source>
        <strain evidence="4">BB1453</strain>
    </source>
</reference>
<dbReference type="InterPro" id="IPR009057">
    <property type="entry name" value="Homeodomain-like_sf"/>
</dbReference>
<dbReference type="Gene3D" id="3.40.50.300">
    <property type="entry name" value="P-loop containing nucleotide triphosphate hydrolases"/>
    <property type="match status" value="1"/>
</dbReference>
<dbReference type="Pfam" id="PF06056">
    <property type="entry name" value="Terminase_5"/>
    <property type="match status" value="1"/>
</dbReference>
<gene>
    <name evidence="4" type="ORF">GHA_04031</name>
</gene>
<dbReference type="Gene3D" id="3.30.420.240">
    <property type="match status" value="1"/>
</dbReference>
<protein>
    <submittedName>
        <fullName evidence="4">Uncharacterized conserved protein</fullName>
    </submittedName>
</protein>
<dbReference type="RefSeq" id="WP_239407474.1">
    <property type="nucleotide sequence ID" value="NZ_CAHPRV010000044.1"/>
</dbReference>
<evidence type="ECO:0000313" key="4">
    <source>
        <dbReference type="EMBL" id="CAB5715049.1"/>
    </source>
</evidence>
<dbReference type="Pfam" id="PF03237">
    <property type="entry name" value="Terminase_6N"/>
    <property type="match status" value="1"/>
</dbReference>
<feature type="domain" description="Terminase large subunit gp17-like C-terminal" evidence="3">
    <location>
        <begin position="395"/>
        <end position="557"/>
    </location>
</feature>
<dbReference type="InterPro" id="IPR010332">
    <property type="entry name" value="ATPase_terminase-su_N"/>
</dbReference>